<proteinExistence type="predicted"/>
<reference evidence="2" key="1">
    <citation type="submission" date="2023-03" db="EMBL/GenBank/DDBJ databases">
        <title>Massive genome expansion in bonnet fungi (Mycena s.s.) driven by repeated elements and novel gene families across ecological guilds.</title>
        <authorList>
            <consortium name="Lawrence Berkeley National Laboratory"/>
            <person name="Harder C.B."/>
            <person name="Miyauchi S."/>
            <person name="Viragh M."/>
            <person name="Kuo A."/>
            <person name="Thoen E."/>
            <person name="Andreopoulos B."/>
            <person name="Lu D."/>
            <person name="Skrede I."/>
            <person name="Drula E."/>
            <person name="Henrissat B."/>
            <person name="Morin E."/>
            <person name="Kohler A."/>
            <person name="Barry K."/>
            <person name="LaButti K."/>
            <person name="Morin E."/>
            <person name="Salamov A."/>
            <person name="Lipzen A."/>
            <person name="Mereny Z."/>
            <person name="Hegedus B."/>
            <person name="Baldrian P."/>
            <person name="Stursova M."/>
            <person name="Weitz H."/>
            <person name="Taylor A."/>
            <person name="Grigoriev I.V."/>
            <person name="Nagy L.G."/>
            <person name="Martin F."/>
            <person name="Kauserud H."/>
        </authorList>
    </citation>
    <scope>NUCLEOTIDE SEQUENCE</scope>
    <source>
        <strain evidence="2">9284</strain>
    </source>
</reference>
<evidence type="ECO:0000256" key="1">
    <source>
        <dbReference type="SAM" id="MobiDB-lite"/>
    </source>
</evidence>
<accession>A0AAD7FIT7</accession>
<name>A0AAD7FIT7_9AGAR</name>
<dbReference type="EMBL" id="JARKIF010000012">
    <property type="protein sequence ID" value="KAJ7626173.1"/>
    <property type="molecule type" value="Genomic_DNA"/>
</dbReference>
<dbReference type="AlphaFoldDB" id="A0AAD7FIT7"/>
<keyword evidence="3" id="KW-1185">Reference proteome</keyword>
<comment type="caution">
    <text evidence="2">The sequence shown here is derived from an EMBL/GenBank/DDBJ whole genome shotgun (WGS) entry which is preliminary data.</text>
</comment>
<organism evidence="2 3">
    <name type="scientific">Roridomyces roridus</name>
    <dbReference type="NCBI Taxonomy" id="1738132"/>
    <lineage>
        <taxon>Eukaryota</taxon>
        <taxon>Fungi</taxon>
        <taxon>Dikarya</taxon>
        <taxon>Basidiomycota</taxon>
        <taxon>Agaricomycotina</taxon>
        <taxon>Agaricomycetes</taxon>
        <taxon>Agaricomycetidae</taxon>
        <taxon>Agaricales</taxon>
        <taxon>Marasmiineae</taxon>
        <taxon>Mycenaceae</taxon>
        <taxon>Roridomyces</taxon>
    </lineage>
</organism>
<evidence type="ECO:0000313" key="2">
    <source>
        <dbReference type="EMBL" id="KAJ7626173.1"/>
    </source>
</evidence>
<feature type="compositionally biased region" description="Gly residues" evidence="1">
    <location>
        <begin position="18"/>
        <end position="37"/>
    </location>
</feature>
<dbReference type="Proteomes" id="UP001221142">
    <property type="component" value="Unassembled WGS sequence"/>
</dbReference>
<gene>
    <name evidence="2" type="ORF">FB45DRAFT_75973</name>
</gene>
<evidence type="ECO:0000313" key="3">
    <source>
        <dbReference type="Proteomes" id="UP001221142"/>
    </source>
</evidence>
<feature type="region of interest" description="Disordered" evidence="1">
    <location>
        <begin position="18"/>
        <end position="38"/>
    </location>
</feature>
<protein>
    <submittedName>
        <fullName evidence="2">Uncharacterized protein</fullName>
    </submittedName>
</protein>
<sequence>MSRRPTVQSRMNIHIHGGIGGHGGQGGRHGGGGGNGEGPHVILNHGKLTVNKWQSPRVNHPRSDFRLVRLGDLNLIKEFENGDVVRLTRGRHYGIGECHTEVIGTRTAYSARLFGYQDPLTVVSYEGAFEEVKAQILRSQRYRHPHLMQVFGTVECSGFNAFIYHDGEPVLNAL</sequence>